<keyword evidence="1" id="KW-0472">Membrane</keyword>
<dbReference type="Pfam" id="PF24871">
    <property type="entry name" value="Piezo_TM1-24"/>
    <property type="match status" value="1"/>
</dbReference>
<feature type="transmembrane region" description="Helical" evidence="1">
    <location>
        <begin position="461"/>
        <end position="477"/>
    </location>
</feature>
<organism evidence="5">
    <name type="scientific">Soboliphyme baturini</name>
    <dbReference type="NCBI Taxonomy" id="241478"/>
    <lineage>
        <taxon>Eukaryota</taxon>
        <taxon>Metazoa</taxon>
        <taxon>Ecdysozoa</taxon>
        <taxon>Nematoda</taxon>
        <taxon>Enoplea</taxon>
        <taxon>Dorylaimia</taxon>
        <taxon>Dioctophymatida</taxon>
        <taxon>Dioctophymatoidea</taxon>
        <taxon>Soboliphymatidae</taxon>
        <taxon>Soboliphyme</taxon>
    </lineage>
</organism>
<dbReference type="GO" id="GO:0008381">
    <property type="term" value="F:mechanosensitive monoatomic ion channel activity"/>
    <property type="evidence" value="ECO:0007669"/>
    <property type="project" value="InterPro"/>
</dbReference>
<dbReference type="WBParaSite" id="SBAD_0000014201-mRNA-1">
    <property type="protein sequence ID" value="SBAD_0000014201-mRNA-1"/>
    <property type="gene ID" value="SBAD_0000014201"/>
</dbReference>
<gene>
    <name evidence="3" type="ORF">SBAD_LOCUS131</name>
</gene>
<reference evidence="3 4" key="2">
    <citation type="submission" date="2018-11" db="EMBL/GenBank/DDBJ databases">
        <authorList>
            <consortium name="Pathogen Informatics"/>
        </authorList>
    </citation>
    <scope>NUCLEOTIDE SEQUENCE [LARGE SCALE GENOMIC DNA]</scope>
</reference>
<name>A0A183I937_9BILA</name>
<feature type="transmembrane region" description="Helical" evidence="1">
    <location>
        <begin position="401"/>
        <end position="419"/>
    </location>
</feature>
<dbReference type="PANTHER" id="PTHR47049:SF2">
    <property type="entry name" value="PIEZO-TYPE MECHANOSENSITIVE ION CHANNEL HOMOLOG"/>
    <property type="match status" value="1"/>
</dbReference>
<evidence type="ECO:0000313" key="3">
    <source>
        <dbReference type="EMBL" id="VDO79946.1"/>
    </source>
</evidence>
<dbReference type="OrthoDB" id="5877017at2759"/>
<keyword evidence="4" id="KW-1185">Reference proteome</keyword>
<dbReference type="Proteomes" id="UP000270296">
    <property type="component" value="Unassembled WGS sequence"/>
</dbReference>
<feature type="transmembrane region" description="Helical" evidence="1">
    <location>
        <begin position="484"/>
        <end position="507"/>
    </location>
</feature>
<dbReference type="PANTHER" id="PTHR47049">
    <property type="entry name" value="PIEZO-TYPE MECHANOSENSITIVE ION CHANNEL HOMOLOG"/>
    <property type="match status" value="1"/>
</dbReference>
<accession>A0A183I937</accession>
<keyword evidence="1" id="KW-1133">Transmembrane helix</keyword>
<feature type="transmembrane region" description="Helical" evidence="1">
    <location>
        <begin position="513"/>
        <end position="533"/>
    </location>
</feature>
<feature type="transmembrane region" description="Helical" evidence="1">
    <location>
        <begin position="352"/>
        <end position="373"/>
    </location>
</feature>
<dbReference type="AlphaFoldDB" id="A0A183I937"/>
<proteinExistence type="predicted"/>
<dbReference type="InterPro" id="IPR027272">
    <property type="entry name" value="Piezo"/>
</dbReference>
<reference evidence="5" key="1">
    <citation type="submission" date="2016-06" db="UniProtKB">
        <authorList>
            <consortium name="WormBaseParasite"/>
        </authorList>
    </citation>
    <scope>IDENTIFICATION</scope>
</reference>
<dbReference type="GO" id="GO:0016020">
    <property type="term" value="C:membrane"/>
    <property type="evidence" value="ECO:0007669"/>
    <property type="project" value="InterPro"/>
</dbReference>
<feature type="transmembrane region" description="Helical" evidence="1">
    <location>
        <begin position="294"/>
        <end position="313"/>
    </location>
</feature>
<protein>
    <submittedName>
        <fullName evidence="5">Piezo-type mechanosensitive ion channel component</fullName>
    </submittedName>
</protein>
<dbReference type="EMBL" id="UZAM01000208">
    <property type="protein sequence ID" value="VDO79946.1"/>
    <property type="molecule type" value="Genomic_DNA"/>
</dbReference>
<keyword evidence="1" id="KW-0812">Transmembrane</keyword>
<evidence type="ECO:0000313" key="4">
    <source>
        <dbReference type="Proteomes" id="UP000270296"/>
    </source>
</evidence>
<evidence type="ECO:0000313" key="5">
    <source>
        <dbReference type="WBParaSite" id="SBAD_0000014201-mRNA-1"/>
    </source>
</evidence>
<evidence type="ECO:0000256" key="1">
    <source>
        <dbReference type="SAM" id="Phobius"/>
    </source>
</evidence>
<evidence type="ECO:0000259" key="2">
    <source>
        <dbReference type="Pfam" id="PF24871"/>
    </source>
</evidence>
<feature type="domain" description="Piezo TM1-24" evidence="2">
    <location>
        <begin position="11"/>
        <end position="551"/>
    </location>
</feature>
<feature type="transmembrane region" description="Helical" evidence="1">
    <location>
        <begin position="144"/>
        <end position="162"/>
    </location>
</feature>
<sequence length="552" mass="63081">MRGRWLIPWGSRVNLASIGHSIRLLAPDFMVYVTFVITLTVCEAYNRSFASTDQVVDVECSPYERQKPSAGGVSVLRAIFSYRSFRNAVNAVSEVLVVVLLCLVSVAWPSLLSSFYFVVFLGFMTVWAFCLTRSCHCVRVMKTMLISYLAVHLITLYLYQMWPFQNDVEPSTLVGLTPILETNCSSVWAVHFVKQDPAVYGNAVLLFVFYMYLAFQIRYLDKMRVGDSVPDDLVNSGQNGEVFESVSSIHEDLLRFADAEVCGNIETTTAATERNKADVAAGSSDTKTRKQSDLFSHCPLLVDVYALLLRHAYVGSLLVMMAWAITYHSWLSFVWLLLACVIWMCSNSRRTFFFLSPFIVFYAEALLILQFIYGLNLTAAELPDDLPGFPLQQIGLIKPVGPAWVPLFIKVLYSCLFWASMRFFCYERKSLSSGGVSLPGGITIYGTFANYESQSSWLERFMAKYWIYVVGLVLLLISLRQPVFLYNIGYMVFFVTLLTVLQVSFALCRRLLFFYWMVLSAYSIVILWLVYTYQFHGVPEMWRNWTYWSDDV</sequence>
<feature type="transmembrane region" description="Helical" evidence="1">
    <location>
        <begin position="87"/>
        <end position="108"/>
    </location>
</feature>
<feature type="transmembrane region" description="Helical" evidence="1">
    <location>
        <begin position="325"/>
        <end position="345"/>
    </location>
</feature>
<feature type="transmembrane region" description="Helical" evidence="1">
    <location>
        <begin position="114"/>
        <end position="132"/>
    </location>
</feature>
<feature type="transmembrane region" description="Helical" evidence="1">
    <location>
        <begin position="198"/>
        <end position="215"/>
    </location>
</feature>
<dbReference type="InterPro" id="IPR056769">
    <property type="entry name" value="Piezo_TM1-24"/>
</dbReference>